<sequence length="98" mass="11229">MSALSYRMKEVSSFFQFRKIPSGIYPLALVMVGAISGGSYFAYHCLMGPEIALDKKHNPHPNLNVKRDETHKFYDYSGTQPKKWSRFKSFSESESQSL</sequence>
<evidence type="ECO:0000256" key="1">
    <source>
        <dbReference type="SAM" id="Phobius"/>
    </source>
</evidence>
<dbReference type="Proteomes" id="UP001210925">
    <property type="component" value="Unassembled WGS sequence"/>
</dbReference>
<keyword evidence="1" id="KW-0472">Membrane</keyword>
<name>A0AAD5UJ85_9FUNG</name>
<protein>
    <submittedName>
        <fullName evidence="2">Uncharacterized protein</fullName>
    </submittedName>
</protein>
<dbReference type="Pfam" id="PF06522">
    <property type="entry name" value="B12D"/>
    <property type="match status" value="1"/>
</dbReference>
<dbReference type="AlphaFoldDB" id="A0AAD5UJ85"/>
<dbReference type="InterPro" id="IPR010530">
    <property type="entry name" value="B12D"/>
</dbReference>
<proteinExistence type="predicted"/>
<comment type="caution">
    <text evidence="2">The sequence shown here is derived from an EMBL/GenBank/DDBJ whole genome shotgun (WGS) entry which is preliminary data.</text>
</comment>
<evidence type="ECO:0000313" key="2">
    <source>
        <dbReference type="EMBL" id="KAJ3259059.1"/>
    </source>
</evidence>
<organism evidence="2 3">
    <name type="scientific">Boothiomyces macroporosus</name>
    <dbReference type="NCBI Taxonomy" id="261099"/>
    <lineage>
        <taxon>Eukaryota</taxon>
        <taxon>Fungi</taxon>
        <taxon>Fungi incertae sedis</taxon>
        <taxon>Chytridiomycota</taxon>
        <taxon>Chytridiomycota incertae sedis</taxon>
        <taxon>Chytridiomycetes</taxon>
        <taxon>Rhizophydiales</taxon>
        <taxon>Terramycetaceae</taxon>
        <taxon>Boothiomyces</taxon>
    </lineage>
</organism>
<evidence type="ECO:0000313" key="3">
    <source>
        <dbReference type="Proteomes" id="UP001210925"/>
    </source>
</evidence>
<keyword evidence="3" id="KW-1185">Reference proteome</keyword>
<feature type="transmembrane region" description="Helical" evidence="1">
    <location>
        <begin position="24"/>
        <end position="43"/>
    </location>
</feature>
<keyword evidence="1" id="KW-0812">Transmembrane</keyword>
<dbReference type="EMBL" id="JADGKB010000021">
    <property type="protein sequence ID" value="KAJ3259059.1"/>
    <property type="molecule type" value="Genomic_DNA"/>
</dbReference>
<keyword evidence="1" id="KW-1133">Transmembrane helix</keyword>
<reference evidence="2" key="1">
    <citation type="submission" date="2020-05" db="EMBL/GenBank/DDBJ databases">
        <title>Phylogenomic resolution of chytrid fungi.</title>
        <authorList>
            <person name="Stajich J.E."/>
            <person name="Amses K."/>
            <person name="Simmons R."/>
            <person name="Seto K."/>
            <person name="Myers J."/>
            <person name="Bonds A."/>
            <person name="Quandt C.A."/>
            <person name="Barry K."/>
            <person name="Liu P."/>
            <person name="Grigoriev I."/>
            <person name="Longcore J.E."/>
            <person name="James T.Y."/>
        </authorList>
    </citation>
    <scope>NUCLEOTIDE SEQUENCE</scope>
    <source>
        <strain evidence="2">PLAUS21</strain>
    </source>
</reference>
<gene>
    <name evidence="2" type="ORF">HK103_002946</name>
</gene>
<accession>A0AAD5UJ85</accession>